<dbReference type="Proteomes" id="UP000034680">
    <property type="component" value="Unassembled WGS sequence"/>
</dbReference>
<dbReference type="InterPro" id="IPR020843">
    <property type="entry name" value="ER"/>
</dbReference>
<dbReference type="Pfam" id="PF08240">
    <property type="entry name" value="ADH_N"/>
    <property type="match status" value="1"/>
</dbReference>
<keyword evidence="6" id="KW-0520">NAD</keyword>
<dbReference type="SUPFAM" id="SSF51735">
    <property type="entry name" value="NAD(P)-binding Rossmann-fold domains"/>
    <property type="match status" value="1"/>
</dbReference>
<name>A0A0G2HDM2_9PEZI</name>
<dbReference type="SMART" id="SM00829">
    <property type="entry name" value="PKS_ER"/>
    <property type="match status" value="1"/>
</dbReference>
<protein>
    <submittedName>
        <fullName evidence="9">Putative alcohol dehydrogenase</fullName>
    </submittedName>
</protein>
<dbReference type="Gene3D" id="3.40.50.720">
    <property type="entry name" value="NAD(P)-binding Rossmann-like Domain"/>
    <property type="match status" value="1"/>
</dbReference>
<dbReference type="PANTHER" id="PTHR42940:SF7">
    <property type="entry name" value="ALCOHOL DEHYDROGENASE-LIKE N-TERMINAL DOMAIN-CONTAINING PROTEIN"/>
    <property type="match status" value="1"/>
</dbReference>
<evidence type="ECO:0000313" key="9">
    <source>
        <dbReference type="EMBL" id="KKY33253.1"/>
    </source>
</evidence>
<dbReference type="GO" id="GO:0008270">
    <property type="term" value="F:zinc ion binding"/>
    <property type="evidence" value="ECO:0007669"/>
    <property type="project" value="InterPro"/>
</dbReference>
<dbReference type="EMBL" id="LCUC01000250">
    <property type="protein sequence ID" value="KKY33253.1"/>
    <property type="molecule type" value="Genomic_DNA"/>
</dbReference>
<dbReference type="SUPFAM" id="SSF50129">
    <property type="entry name" value="GroES-like"/>
    <property type="match status" value="1"/>
</dbReference>
<dbReference type="InterPro" id="IPR002328">
    <property type="entry name" value="ADH_Zn_CS"/>
</dbReference>
<dbReference type="GO" id="GO:0004022">
    <property type="term" value="F:alcohol dehydrogenase (NAD+) activity"/>
    <property type="evidence" value="ECO:0007669"/>
    <property type="project" value="TreeGrafter"/>
</dbReference>
<comment type="similarity">
    <text evidence="2 7">Belongs to the zinc-containing alcohol dehydrogenase family.</text>
</comment>
<dbReference type="OrthoDB" id="1560166at2759"/>
<evidence type="ECO:0000259" key="8">
    <source>
        <dbReference type="SMART" id="SM00829"/>
    </source>
</evidence>
<dbReference type="PANTHER" id="PTHR42940">
    <property type="entry name" value="ALCOHOL DEHYDROGENASE 1-RELATED"/>
    <property type="match status" value="1"/>
</dbReference>
<evidence type="ECO:0000256" key="7">
    <source>
        <dbReference type="RuleBase" id="RU361277"/>
    </source>
</evidence>
<comment type="cofactor">
    <cofactor evidence="1 7">
        <name>Zn(2+)</name>
        <dbReference type="ChEBI" id="CHEBI:29105"/>
    </cofactor>
</comment>
<gene>
    <name evidence="9" type="ORF">UCDDA912_g06768</name>
</gene>
<organism evidence="9 10">
    <name type="scientific">Diaporthe ampelina</name>
    <dbReference type="NCBI Taxonomy" id="1214573"/>
    <lineage>
        <taxon>Eukaryota</taxon>
        <taxon>Fungi</taxon>
        <taxon>Dikarya</taxon>
        <taxon>Ascomycota</taxon>
        <taxon>Pezizomycotina</taxon>
        <taxon>Sordariomycetes</taxon>
        <taxon>Sordariomycetidae</taxon>
        <taxon>Diaporthales</taxon>
        <taxon>Diaporthaceae</taxon>
        <taxon>Diaporthe</taxon>
    </lineage>
</organism>
<keyword evidence="5" id="KW-0560">Oxidoreductase</keyword>
<dbReference type="InterPro" id="IPR013154">
    <property type="entry name" value="ADH-like_N"/>
</dbReference>
<dbReference type="Pfam" id="PF00107">
    <property type="entry name" value="ADH_zinc_N"/>
    <property type="match status" value="1"/>
</dbReference>
<evidence type="ECO:0000256" key="2">
    <source>
        <dbReference type="ARBA" id="ARBA00008072"/>
    </source>
</evidence>
<sequence length="340" mass="35783">MAPSLPQTFRAAVLDGKGTKLVLKDIDLKLPGPGQVLIKTLACGICHTDEFLRQGVLGNCFPRIPGHEVIGDIVAVGEGVTRVKDGERVGGPWHGGHDGTCRSCQRGIFQTCGNEEINGVTMDGGYAEYVLLRAEAAVRIPPNVDPAEAAPLLCAGVTTFNAMRRMGVIQGDLVAVQGLGGLGHLAVQFASKMGYEVVAISSGGDKRDFATQLGAHHYIDTSKEDPVKALTKLGGAAMICSTAPHAKAVSPLVGGLAPQGKLIMLAPLGPVEFDTTIMVTKAASVHGWPSGHALDCEETISFAGTHGVKCLIEKFPLDRVQEAFEHMTSGKVRFRAVLTM</sequence>
<reference evidence="9 10" key="1">
    <citation type="submission" date="2015-05" db="EMBL/GenBank/DDBJ databases">
        <title>Distinctive expansion of gene families associated with plant cell wall degradation and secondary metabolism in the genomes of grapevine trunk pathogens.</title>
        <authorList>
            <person name="Lawrence D.P."/>
            <person name="Travadon R."/>
            <person name="Rolshausen P.E."/>
            <person name="Baumgartner K."/>
        </authorList>
    </citation>
    <scope>NUCLEOTIDE SEQUENCE [LARGE SCALE GENOMIC DNA]</scope>
    <source>
        <strain evidence="9">DA912</strain>
    </source>
</reference>
<dbReference type="InterPro" id="IPR036291">
    <property type="entry name" value="NAD(P)-bd_dom_sf"/>
</dbReference>
<dbReference type="PROSITE" id="PS00059">
    <property type="entry name" value="ADH_ZINC"/>
    <property type="match status" value="1"/>
</dbReference>
<dbReference type="GO" id="GO:0005737">
    <property type="term" value="C:cytoplasm"/>
    <property type="evidence" value="ECO:0007669"/>
    <property type="project" value="TreeGrafter"/>
</dbReference>
<dbReference type="InterPro" id="IPR013149">
    <property type="entry name" value="ADH-like_C"/>
</dbReference>
<keyword evidence="10" id="KW-1185">Reference proteome</keyword>
<comment type="caution">
    <text evidence="9">The sequence shown here is derived from an EMBL/GenBank/DDBJ whole genome shotgun (WGS) entry which is preliminary data.</text>
</comment>
<evidence type="ECO:0000256" key="3">
    <source>
        <dbReference type="ARBA" id="ARBA00022723"/>
    </source>
</evidence>
<dbReference type="Gene3D" id="3.90.180.10">
    <property type="entry name" value="Medium-chain alcohol dehydrogenases, catalytic domain"/>
    <property type="match status" value="1"/>
</dbReference>
<reference evidence="9 10" key="2">
    <citation type="submission" date="2015-05" db="EMBL/GenBank/DDBJ databases">
        <authorList>
            <person name="Morales-Cruz A."/>
            <person name="Amrine K.C."/>
            <person name="Cantu D."/>
        </authorList>
    </citation>
    <scope>NUCLEOTIDE SEQUENCE [LARGE SCALE GENOMIC DNA]</scope>
    <source>
        <strain evidence="9">DA912</strain>
    </source>
</reference>
<proteinExistence type="inferred from homology"/>
<evidence type="ECO:0000256" key="6">
    <source>
        <dbReference type="ARBA" id="ARBA00023027"/>
    </source>
</evidence>
<evidence type="ECO:0000256" key="5">
    <source>
        <dbReference type="ARBA" id="ARBA00023002"/>
    </source>
</evidence>
<feature type="domain" description="Enoyl reductase (ER)" evidence="8">
    <location>
        <begin position="18"/>
        <end position="338"/>
    </location>
</feature>
<keyword evidence="4 7" id="KW-0862">Zinc</keyword>
<evidence type="ECO:0000256" key="1">
    <source>
        <dbReference type="ARBA" id="ARBA00001947"/>
    </source>
</evidence>
<keyword evidence="3 7" id="KW-0479">Metal-binding</keyword>
<accession>A0A0G2HDM2</accession>
<dbReference type="FunFam" id="3.40.50.720:FF:000039">
    <property type="entry name" value="Alcohol dehydrogenase AdhP"/>
    <property type="match status" value="1"/>
</dbReference>
<dbReference type="CDD" id="cd08296">
    <property type="entry name" value="CAD_like"/>
    <property type="match status" value="1"/>
</dbReference>
<dbReference type="STRING" id="1214573.A0A0G2HDM2"/>
<dbReference type="InterPro" id="IPR011032">
    <property type="entry name" value="GroES-like_sf"/>
</dbReference>
<evidence type="ECO:0000256" key="4">
    <source>
        <dbReference type="ARBA" id="ARBA00022833"/>
    </source>
</evidence>
<evidence type="ECO:0000313" key="10">
    <source>
        <dbReference type="Proteomes" id="UP000034680"/>
    </source>
</evidence>
<dbReference type="AlphaFoldDB" id="A0A0G2HDM2"/>